<dbReference type="InterPro" id="IPR002885">
    <property type="entry name" value="PPR_rpt"/>
</dbReference>
<dbReference type="InterPro" id="IPR046848">
    <property type="entry name" value="E_motif"/>
</dbReference>
<feature type="repeat" description="PPR" evidence="2">
    <location>
        <begin position="126"/>
        <end position="160"/>
    </location>
</feature>
<proteinExistence type="predicted"/>
<dbReference type="PANTHER" id="PTHR47926">
    <property type="entry name" value="PENTATRICOPEPTIDE REPEAT-CONTAINING PROTEIN"/>
    <property type="match status" value="1"/>
</dbReference>
<dbReference type="SUPFAM" id="SSF48452">
    <property type="entry name" value="TPR-like"/>
    <property type="match status" value="1"/>
</dbReference>
<dbReference type="InterPro" id="IPR046960">
    <property type="entry name" value="PPR_At4g14850-like_plant"/>
</dbReference>
<comment type="caution">
    <text evidence="3">The sequence shown here is derived from an EMBL/GenBank/DDBJ whole genome shotgun (WGS) entry which is preliminary data.</text>
</comment>
<sequence length="520" mass="58817">MLKGYSDNEFYEETMVLFNQMKSRDVRPNCFTFPFVIKSCKMLLALGEGKKVHCFVIKSGFEMNRFISIAMIDMYSTVGAVKLAHQVFDGMPERNIVAWTAIISGYILSADIKNARRLFEITPDRDVIIWNIMISGYISNGDMVTARKLFNEMPNRDLMAFNTILIGYFNNENFEEGEKFFDEMTEKNVFSWNGLIGGYARKGRFSEVLGAFKRMLKESSDIPPNDATLVSVLTACSRLGALALGKWVHVYAVDNGYKQNIYVGNGLIDMYSKCGNIENAIEVFNCMNSKDLITWNSIIGGLAMHGRGNDALIIFDQMRNANKKPDGITFVGVLCACTHMGLTEKGFSYFNLMTEDYSIVPEIEHFGCMADLLARAGFLNEAVDYIRKMPIQADAVIWSALLGACRTYRNIQLAEIALEKLIELEPKNPANYIMLSNIYKDMGRWEDVARLKVAMKETGVRKPTGCSLIEVNDGVTEFYSLDEKHPQREEIYRVLNGLVELLKSPSYDSGIDELEEGYVY</sequence>
<accession>A0A200QF02</accession>
<evidence type="ECO:0000313" key="4">
    <source>
        <dbReference type="Proteomes" id="UP000195402"/>
    </source>
</evidence>
<keyword evidence="4" id="KW-1185">Reference proteome</keyword>
<organism evidence="3 4">
    <name type="scientific">Macleaya cordata</name>
    <name type="common">Five-seeded plume-poppy</name>
    <name type="synonym">Bocconia cordata</name>
    <dbReference type="NCBI Taxonomy" id="56857"/>
    <lineage>
        <taxon>Eukaryota</taxon>
        <taxon>Viridiplantae</taxon>
        <taxon>Streptophyta</taxon>
        <taxon>Embryophyta</taxon>
        <taxon>Tracheophyta</taxon>
        <taxon>Spermatophyta</taxon>
        <taxon>Magnoliopsida</taxon>
        <taxon>Ranunculales</taxon>
        <taxon>Papaveraceae</taxon>
        <taxon>Papaveroideae</taxon>
        <taxon>Macleaya</taxon>
    </lineage>
</organism>
<dbReference type="Pfam" id="PF13041">
    <property type="entry name" value="PPR_2"/>
    <property type="match status" value="2"/>
</dbReference>
<dbReference type="Gene3D" id="1.25.40.10">
    <property type="entry name" value="Tetratricopeptide repeat domain"/>
    <property type="match status" value="4"/>
</dbReference>
<dbReference type="Pfam" id="PF20431">
    <property type="entry name" value="E_motif"/>
    <property type="match status" value="1"/>
</dbReference>
<dbReference type="FunCoup" id="A0A200QF02">
    <property type="interactions" value="204"/>
</dbReference>
<name>A0A200QF02_MACCD</name>
<keyword evidence="1" id="KW-0677">Repeat</keyword>
<gene>
    <name evidence="3" type="ORF">BVC80_9097g77</name>
</gene>
<reference evidence="3 4" key="1">
    <citation type="journal article" date="2017" name="Mol. Plant">
        <title>The Genome of Medicinal Plant Macleaya cordata Provides New Insights into Benzylisoquinoline Alkaloids Metabolism.</title>
        <authorList>
            <person name="Liu X."/>
            <person name="Liu Y."/>
            <person name="Huang P."/>
            <person name="Ma Y."/>
            <person name="Qing Z."/>
            <person name="Tang Q."/>
            <person name="Cao H."/>
            <person name="Cheng P."/>
            <person name="Zheng Y."/>
            <person name="Yuan Z."/>
            <person name="Zhou Y."/>
            <person name="Liu J."/>
            <person name="Tang Z."/>
            <person name="Zhuo Y."/>
            <person name="Zhang Y."/>
            <person name="Yu L."/>
            <person name="Huang J."/>
            <person name="Yang P."/>
            <person name="Peng Q."/>
            <person name="Zhang J."/>
            <person name="Jiang W."/>
            <person name="Zhang Z."/>
            <person name="Lin K."/>
            <person name="Ro D.K."/>
            <person name="Chen X."/>
            <person name="Xiong X."/>
            <person name="Shang Y."/>
            <person name="Huang S."/>
            <person name="Zeng J."/>
        </authorList>
    </citation>
    <scope>NUCLEOTIDE SEQUENCE [LARGE SCALE GENOMIC DNA]</scope>
    <source>
        <strain evidence="4">cv. BLH2017</strain>
        <tissue evidence="3">Root</tissue>
    </source>
</reference>
<dbReference type="FunFam" id="1.25.40.10:FF:000184">
    <property type="entry name" value="Pentatricopeptide repeat-containing protein, chloroplastic"/>
    <property type="match status" value="1"/>
</dbReference>
<dbReference type="GO" id="GO:0003723">
    <property type="term" value="F:RNA binding"/>
    <property type="evidence" value="ECO:0007669"/>
    <property type="project" value="InterPro"/>
</dbReference>
<dbReference type="EMBL" id="MVGT01002224">
    <property type="protein sequence ID" value="OVA09012.1"/>
    <property type="molecule type" value="Genomic_DNA"/>
</dbReference>
<feature type="repeat" description="PPR" evidence="2">
    <location>
        <begin position="291"/>
        <end position="325"/>
    </location>
</feature>
<feature type="repeat" description="PPR" evidence="2">
    <location>
        <begin position="1"/>
        <end position="28"/>
    </location>
</feature>
<dbReference type="AlphaFoldDB" id="A0A200QF02"/>
<evidence type="ECO:0000313" key="3">
    <source>
        <dbReference type="EMBL" id="OVA09012.1"/>
    </source>
</evidence>
<dbReference type="PANTHER" id="PTHR47926:SF371">
    <property type="entry name" value="TETRATRICOPEPTIDE REPEAT-LIKE SUPERFAMILY PROTEIN"/>
    <property type="match status" value="1"/>
</dbReference>
<dbReference type="Proteomes" id="UP000195402">
    <property type="component" value="Unassembled WGS sequence"/>
</dbReference>
<dbReference type="Pfam" id="PF01535">
    <property type="entry name" value="PPR"/>
    <property type="match status" value="4"/>
</dbReference>
<dbReference type="PROSITE" id="PS51375">
    <property type="entry name" value="PPR"/>
    <property type="match status" value="4"/>
</dbReference>
<feature type="repeat" description="PPR" evidence="2">
    <location>
        <begin position="188"/>
        <end position="222"/>
    </location>
</feature>
<dbReference type="OrthoDB" id="185373at2759"/>
<dbReference type="InterPro" id="IPR011990">
    <property type="entry name" value="TPR-like_helical_dom_sf"/>
</dbReference>
<dbReference type="NCBIfam" id="TIGR00756">
    <property type="entry name" value="PPR"/>
    <property type="match status" value="5"/>
</dbReference>
<dbReference type="GO" id="GO:0009451">
    <property type="term" value="P:RNA modification"/>
    <property type="evidence" value="ECO:0007669"/>
    <property type="project" value="InterPro"/>
</dbReference>
<evidence type="ECO:0000256" key="2">
    <source>
        <dbReference type="PROSITE-ProRule" id="PRU00708"/>
    </source>
</evidence>
<evidence type="ECO:0000256" key="1">
    <source>
        <dbReference type="ARBA" id="ARBA00022737"/>
    </source>
</evidence>
<dbReference type="OMA" id="EVHCVVI"/>
<protein>
    <submittedName>
        <fullName evidence="3">Pentatricopeptide repeat</fullName>
    </submittedName>
</protein>
<dbReference type="InParanoid" id="A0A200QF02"/>